<dbReference type="GO" id="GO:0016491">
    <property type="term" value="F:oxidoreductase activity"/>
    <property type="evidence" value="ECO:0007669"/>
    <property type="project" value="UniProtKB-KW"/>
</dbReference>
<feature type="domain" description="Ketoreductase" evidence="4">
    <location>
        <begin position="6"/>
        <end position="187"/>
    </location>
</feature>
<dbReference type="InterPro" id="IPR057326">
    <property type="entry name" value="KR_dom"/>
</dbReference>
<gene>
    <name evidence="5" type="ORF">G5C51_02045</name>
</gene>
<comment type="caution">
    <text evidence="5">The sequence shown here is derived from an EMBL/GenBank/DDBJ whole genome shotgun (WGS) entry which is preliminary data.</text>
</comment>
<dbReference type="InterPro" id="IPR036291">
    <property type="entry name" value="NAD(P)-bd_dom_sf"/>
</dbReference>
<dbReference type="Gene3D" id="3.40.50.720">
    <property type="entry name" value="NAD(P)-binding Rossmann-like Domain"/>
    <property type="match status" value="1"/>
</dbReference>
<keyword evidence="6" id="KW-1185">Reference proteome</keyword>
<dbReference type="Proteomes" id="UP000481583">
    <property type="component" value="Unassembled WGS sequence"/>
</dbReference>
<dbReference type="AlphaFoldDB" id="A0A6G4TSB2"/>
<dbReference type="RefSeq" id="WP_165230520.1">
    <property type="nucleotide sequence ID" value="NZ_JAAKZV010000004.1"/>
</dbReference>
<evidence type="ECO:0000313" key="6">
    <source>
        <dbReference type="Proteomes" id="UP000481583"/>
    </source>
</evidence>
<evidence type="ECO:0000256" key="1">
    <source>
        <dbReference type="ARBA" id="ARBA00006484"/>
    </source>
</evidence>
<dbReference type="EMBL" id="JAAKZV010000004">
    <property type="protein sequence ID" value="NGN62683.1"/>
    <property type="molecule type" value="Genomic_DNA"/>
</dbReference>
<dbReference type="SMART" id="SM00822">
    <property type="entry name" value="PKS_KR"/>
    <property type="match status" value="1"/>
</dbReference>
<evidence type="ECO:0000256" key="3">
    <source>
        <dbReference type="RuleBase" id="RU000363"/>
    </source>
</evidence>
<accession>A0A6G4TSB2</accession>
<dbReference type="PROSITE" id="PS00061">
    <property type="entry name" value="ADH_SHORT"/>
    <property type="match status" value="1"/>
</dbReference>
<evidence type="ECO:0000256" key="2">
    <source>
        <dbReference type="ARBA" id="ARBA00023002"/>
    </source>
</evidence>
<reference evidence="5 6" key="1">
    <citation type="submission" date="2020-02" db="EMBL/GenBank/DDBJ databases">
        <title>Whole-genome analyses of novel actinobacteria.</title>
        <authorList>
            <person name="Sahin N."/>
        </authorList>
    </citation>
    <scope>NUCLEOTIDE SEQUENCE [LARGE SCALE GENOMIC DNA]</scope>
    <source>
        <strain evidence="5 6">A7024</strain>
    </source>
</reference>
<organism evidence="5 6">
    <name type="scientific">Streptomyces coryli</name>
    <dbReference type="NCBI Taxonomy" id="1128680"/>
    <lineage>
        <taxon>Bacteria</taxon>
        <taxon>Bacillati</taxon>
        <taxon>Actinomycetota</taxon>
        <taxon>Actinomycetes</taxon>
        <taxon>Kitasatosporales</taxon>
        <taxon>Streptomycetaceae</taxon>
        <taxon>Streptomyces</taxon>
    </lineage>
</organism>
<dbReference type="PANTHER" id="PTHR44169">
    <property type="entry name" value="NADPH-DEPENDENT 1-ACYLDIHYDROXYACETONE PHOSPHATE REDUCTASE"/>
    <property type="match status" value="1"/>
</dbReference>
<dbReference type="CDD" id="cd05374">
    <property type="entry name" value="17beta-HSD-like_SDR_c"/>
    <property type="match status" value="1"/>
</dbReference>
<evidence type="ECO:0000259" key="4">
    <source>
        <dbReference type="SMART" id="SM00822"/>
    </source>
</evidence>
<dbReference type="PRINTS" id="PR00081">
    <property type="entry name" value="GDHRDH"/>
</dbReference>
<dbReference type="SUPFAM" id="SSF51735">
    <property type="entry name" value="NAD(P)-binding Rossmann-fold domains"/>
    <property type="match status" value="1"/>
</dbReference>
<sequence>MSSRRRTVLITGASRGLGRATAVRLAAAGWEVLAGVRDPDAGKALAAESPQITPVELDVTDAAQLAGLPDRLPPRLDALVNNAGIGMAGPVEAVPLEDVRRQFEVNVIGQLAVTQAALPHLRAARGHIVFVSSINGRVAIPMSGPYNASKAALESLADNLRVELRPWGIEVVLIEPGIHDTDPWRQMLDLLDETAAALSPEHRDLYAGHIAAQRTMCAKLQQRTAPPRNVAAAVERVLNTARPRARRLVGNDARILNAMRAALPTRVLDAVWARNMGLRKPGRASS</sequence>
<dbReference type="InterPro" id="IPR020904">
    <property type="entry name" value="Sc_DH/Rdtase_CS"/>
</dbReference>
<dbReference type="PANTHER" id="PTHR44169:SF6">
    <property type="entry name" value="NADPH-DEPENDENT 1-ACYLDIHYDROXYACETONE PHOSPHATE REDUCTASE"/>
    <property type="match status" value="1"/>
</dbReference>
<proteinExistence type="inferred from homology"/>
<comment type="similarity">
    <text evidence="1 3">Belongs to the short-chain dehydrogenases/reductases (SDR) family.</text>
</comment>
<protein>
    <submittedName>
        <fullName evidence="5">SDR family oxidoreductase</fullName>
    </submittedName>
</protein>
<dbReference type="InterPro" id="IPR002347">
    <property type="entry name" value="SDR_fam"/>
</dbReference>
<keyword evidence="2" id="KW-0560">Oxidoreductase</keyword>
<evidence type="ECO:0000313" key="5">
    <source>
        <dbReference type="EMBL" id="NGN62683.1"/>
    </source>
</evidence>
<dbReference type="PRINTS" id="PR00080">
    <property type="entry name" value="SDRFAMILY"/>
</dbReference>
<dbReference type="Pfam" id="PF00106">
    <property type="entry name" value="adh_short"/>
    <property type="match status" value="1"/>
</dbReference>
<name>A0A6G4TSB2_9ACTN</name>